<feature type="domain" description="Dendritic cell-specific transmembrane protein-like" evidence="6">
    <location>
        <begin position="120"/>
        <end position="157"/>
    </location>
</feature>
<evidence type="ECO:0000313" key="7">
    <source>
        <dbReference type="EMBL" id="CAH0721054.1"/>
    </source>
</evidence>
<dbReference type="PANTHER" id="PTHR21041:SF9">
    <property type="entry name" value="DENDRITIC CELL-SPECIFIC TRANSMEMBRANE PROTEIN-LIKE DOMAIN-CONTAINING PROTEIN"/>
    <property type="match status" value="1"/>
</dbReference>
<accession>A0A8J9UL84</accession>
<feature type="transmembrane region" description="Helical" evidence="5">
    <location>
        <begin position="85"/>
        <end position="105"/>
    </location>
</feature>
<proteinExistence type="predicted"/>
<dbReference type="Pfam" id="PF07782">
    <property type="entry name" value="DC_STAMP"/>
    <property type="match status" value="1"/>
</dbReference>
<keyword evidence="3 5" id="KW-1133">Transmembrane helix</keyword>
<keyword evidence="8" id="KW-1185">Reference proteome</keyword>
<dbReference type="InterPro" id="IPR012858">
    <property type="entry name" value="DC_STAMP-like"/>
</dbReference>
<feature type="non-terminal residue" evidence="7">
    <location>
        <position position="166"/>
    </location>
</feature>
<reference evidence="7" key="1">
    <citation type="submission" date="2021-12" db="EMBL/GenBank/DDBJ databases">
        <authorList>
            <person name="Martin H S."/>
        </authorList>
    </citation>
    <scope>NUCLEOTIDE SEQUENCE</scope>
</reference>
<dbReference type="EMBL" id="OV170222">
    <property type="protein sequence ID" value="CAH0721054.1"/>
    <property type="molecule type" value="Genomic_DNA"/>
</dbReference>
<protein>
    <recommendedName>
        <fullName evidence="6">Dendritic cell-specific transmembrane protein-like domain-containing protein</fullName>
    </recommendedName>
</protein>
<evidence type="ECO:0000256" key="1">
    <source>
        <dbReference type="ARBA" id="ARBA00004141"/>
    </source>
</evidence>
<sequence>MSDKAEIVCNSVGFESVCVVADYATASFSATLKRKLRNFITRIDTMLFVNIEFHHARVFSSDDTGSVNQIAGGLVTEIRKRADPLLTWLSWSSCVTSLFLLLILFRAKYYQHMFETRSRFDNRYVTKELRELDFKRYQERRETVLPLNKREQAKYIYTVLRTVVFI</sequence>
<dbReference type="PANTHER" id="PTHR21041">
    <property type="entry name" value="DENDRITIC CELL-SPECIFIC TRANSMEMBRANE PROTEIN"/>
    <property type="match status" value="1"/>
</dbReference>
<dbReference type="Proteomes" id="UP000838878">
    <property type="component" value="Chromosome 2"/>
</dbReference>
<evidence type="ECO:0000256" key="4">
    <source>
        <dbReference type="ARBA" id="ARBA00023136"/>
    </source>
</evidence>
<dbReference type="GO" id="GO:0016020">
    <property type="term" value="C:membrane"/>
    <property type="evidence" value="ECO:0007669"/>
    <property type="project" value="UniProtKB-SubCell"/>
</dbReference>
<name>A0A8J9UL84_9NEOP</name>
<evidence type="ECO:0000259" key="6">
    <source>
        <dbReference type="Pfam" id="PF07782"/>
    </source>
</evidence>
<keyword evidence="2 5" id="KW-0812">Transmembrane</keyword>
<gene>
    <name evidence="7" type="ORF">BINO364_LOCUS7197</name>
</gene>
<organism evidence="7 8">
    <name type="scientific">Brenthis ino</name>
    <name type="common">lesser marbled fritillary</name>
    <dbReference type="NCBI Taxonomy" id="405034"/>
    <lineage>
        <taxon>Eukaryota</taxon>
        <taxon>Metazoa</taxon>
        <taxon>Ecdysozoa</taxon>
        <taxon>Arthropoda</taxon>
        <taxon>Hexapoda</taxon>
        <taxon>Insecta</taxon>
        <taxon>Pterygota</taxon>
        <taxon>Neoptera</taxon>
        <taxon>Endopterygota</taxon>
        <taxon>Lepidoptera</taxon>
        <taxon>Glossata</taxon>
        <taxon>Ditrysia</taxon>
        <taxon>Papilionoidea</taxon>
        <taxon>Nymphalidae</taxon>
        <taxon>Heliconiinae</taxon>
        <taxon>Argynnini</taxon>
        <taxon>Brenthis</taxon>
    </lineage>
</organism>
<dbReference type="InterPro" id="IPR051856">
    <property type="entry name" value="CSR-E3_Ligase_Protein"/>
</dbReference>
<evidence type="ECO:0000256" key="5">
    <source>
        <dbReference type="SAM" id="Phobius"/>
    </source>
</evidence>
<comment type="subcellular location">
    <subcellularLocation>
        <location evidence="1">Membrane</location>
        <topology evidence="1">Multi-pass membrane protein</topology>
    </subcellularLocation>
</comment>
<evidence type="ECO:0000256" key="3">
    <source>
        <dbReference type="ARBA" id="ARBA00022989"/>
    </source>
</evidence>
<dbReference type="OrthoDB" id="6598372at2759"/>
<evidence type="ECO:0000256" key="2">
    <source>
        <dbReference type="ARBA" id="ARBA00022692"/>
    </source>
</evidence>
<dbReference type="AlphaFoldDB" id="A0A8J9UL84"/>
<evidence type="ECO:0000313" key="8">
    <source>
        <dbReference type="Proteomes" id="UP000838878"/>
    </source>
</evidence>
<keyword evidence="4 5" id="KW-0472">Membrane</keyword>